<keyword evidence="1" id="KW-0812">Transmembrane</keyword>
<name>A0A344J8M3_9GAMM</name>
<evidence type="ECO:0000256" key="1">
    <source>
        <dbReference type="SAM" id="Phobius"/>
    </source>
</evidence>
<feature type="transmembrane region" description="Helical" evidence="1">
    <location>
        <begin position="87"/>
        <end position="108"/>
    </location>
</feature>
<reference evidence="3" key="1">
    <citation type="submission" date="2018-05" db="EMBL/GenBank/DDBJ databases">
        <title>Luteimonas pekinense sp. nov., isolated from human Meibomian gland secretions, Beijing, China.</title>
        <authorList>
            <person name="Wen T."/>
            <person name="Bai H."/>
            <person name="Lv H."/>
        </authorList>
    </citation>
    <scope>NUCLEOTIDE SEQUENCE [LARGE SCALE GENOMIC DNA]</scope>
    <source>
        <strain evidence="3">83-4</strain>
    </source>
</reference>
<keyword evidence="1" id="KW-0472">Membrane</keyword>
<dbReference type="PANTHER" id="PTHR43596">
    <property type="entry name" value="ADP,ATP CARRIER PROTEIN"/>
    <property type="match status" value="1"/>
</dbReference>
<protein>
    <submittedName>
        <fullName evidence="2">MFS transporter</fullName>
    </submittedName>
</protein>
<feature type="transmembrane region" description="Helical" evidence="1">
    <location>
        <begin position="120"/>
        <end position="141"/>
    </location>
</feature>
<dbReference type="InterPro" id="IPR036259">
    <property type="entry name" value="MFS_trans_sf"/>
</dbReference>
<feature type="transmembrane region" description="Helical" evidence="1">
    <location>
        <begin position="334"/>
        <end position="356"/>
    </location>
</feature>
<dbReference type="PANTHER" id="PTHR43596:SF1">
    <property type="entry name" value="ADP,ATP CARRIER PROTEIN"/>
    <property type="match status" value="1"/>
</dbReference>
<evidence type="ECO:0000313" key="2">
    <source>
        <dbReference type="EMBL" id="AXA85383.1"/>
    </source>
</evidence>
<evidence type="ECO:0000313" key="3">
    <source>
        <dbReference type="Proteomes" id="UP000251842"/>
    </source>
</evidence>
<keyword evidence="1" id="KW-1133">Transmembrane helix</keyword>
<dbReference type="Gene3D" id="1.20.1250.20">
    <property type="entry name" value="MFS general substrate transporter like domains"/>
    <property type="match status" value="1"/>
</dbReference>
<gene>
    <name evidence="2" type="ORF">DCD74_00625</name>
</gene>
<feature type="transmembrane region" description="Helical" evidence="1">
    <location>
        <begin position="178"/>
        <end position="203"/>
    </location>
</feature>
<feature type="transmembrane region" description="Helical" evidence="1">
    <location>
        <begin position="153"/>
        <end position="172"/>
    </location>
</feature>
<feature type="transmembrane region" description="Helical" evidence="1">
    <location>
        <begin position="241"/>
        <end position="260"/>
    </location>
</feature>
<dbReference type="KEGG" id="lue:DCD74_00625"/>
<dbReference type="OrthoDB" id="199378at2"/>
<organism evidence="2 3">
    <name type="scientific">Solilutibacter oculi</name>
    <dbReference type="NCBI Taxonomy" id="2698682"/>
    <lineage>
        <taxon>Bacteria</taxon>
        <taxon>Pseudomonadati</taxon>
        <taxon>Pseudomonadota</taxon>
        <taxon>Gammaproteobacteria</taxon>
        <taxon>Lysobacterales</taxon>
        <taxon>Lysobacteraceae</taxon>
        <taxon>Solilutibacter</taxon>
    </lineage>
</organism>
<dbReference type="AlphaFoldDB" id="A0A344J8M3"/>
<accession>A0A344J8M3</accession>
<feature type="transmembrane region" description="Helical" evidence="1">
    <location>
        <begin position="403"/>
        <end position="424"/>
    </location>
</feature>
<dbReference type="Proteomes" id="UP000251842">
    <property type="component" value="Chromosome"/>
</dbReference>
<feature type="transmembrane region" description="Helical" evidence="1">
    <location>
        <begin position="60"/>
        <end position="80"/>
    </location>
</feature>
<proteinExistence type="predicted"/>
<dbReference type="RefSeq" id="WP_112927588.1">
    <property type="nucleotide sequence ID" value="NZ_CP029556.1"/>
</dbReference>
<sequence>MTDTPDAARAPAPHRRVHQGEWPAVAISFLYFFCVLAAYYMIRPVREQLSAAVGSTQLPWFYGATFACMVLLAPVFGAVVSRWPRHIVVPLFNLAGIACLLAFVPFFADPTLLSQRTLGIVFFVWVSVFNLFVVSLFWIFMTDIWNAEQARRLFPIIAVAGTAGAVAGPSLTRGLVQVMGVAPLLVVSASLLGIAVACVVWLGRWARAHAHLRPDQAGGEAVGGGMWDGIKQIFATPFMRNMALLLLLADGIGTVNYALVTDYSHQAFVDQVMRTRFAANVDLATNLVTVTTQLLLTRWMLPRYGAGVVLTMWAIGGIAMLLLVMLVPDAHAPLIGGMPAVALALIVTRGLAYGMAEPARHSLFAKAPRVMRFKGQNVVDTAVWRFGDLAIASGMNLLRSAGATVGTFAAISATSALVAGTIGWRLSKLTGERLADSMRPDH</sequence>
<feature type="transmembrane region" description="Helical" evidence="1">
    <location>
        <begin position="304"/>
        <end position="327"/>
    </location>
</feature>
<dbReference type="EMBL" id="CP029556">
    <property type="protein sequence ID" value="AXA85383.1"/>
    <property type="molecule type" value="Genomic_DNA"/>
</dbReference>
<keyword evidence="3" id="KW-1185">Reference proteome</keyword>
<dbReference type="SUPFAM" id="SSF103473">
    <property type="entry name" value="MFS general substrate transporter"/>
    <property type="match status" value="1"/>
</dbReference>
<feature type="transmembrane region" description="Helical" evidence="1">
    <location>
        <begin position="22"/>
        <end position="40"/>
    </location>
</feature>